<sequence>MLIHSTSPVPAGSRCDGGGREESKPCQHIAFCRGIMLALCLLGPPMPLRSGRSAG</sequence>
<dbReference type="EMBL" id="JAHDVG010000463">
    <property type="protein sequence ID" value="KAH1185549.1"/>
    <property type="molecule type" value="Genomic_DNA"/>
</dbReference>
<dbReference type="AlphaFoldDB" id="A0A9D4BA32"/>
<evidence type="ECO:0000256" key="1">
    <source>
        <dbReference type="SAM" id="MobiDB-lite"/>
    </source>
</evidence>
<accession>A0A9D4BA32</accession>
<name>A0A9D4BA32_9SAUR</name>
<comment type="caution">
    <text evidence="2">The sequence shown here is derived from an EMBL/GenBank/DDBJ whole genome shotgun (WGS) entry which is preliminary data.</text>
</comment>
<evidence type="ECO:0000313" key="3">
    <source>
        <dbReference type="Proteomes" id="UP000827986"/>
    </source>
</evidence>
<dbReference type="Proteomes" id="UP000827986">
    <property type="component" value="Unassembled WGS sequence"/>
</dbReference>
<feature type="region of interest" description="Disordered" evidence="1">
    <location>
        <begin position="1"/>
        <end position="23"/>
    </location>
</feature>
<protein>
    <submittedName>
        <fullName evidence="2">Uncharacterized protein</fullName>
    </submittedName>
</protein>
<reference evidence="2" key="1">
    <citation type="submission" date="2021-09" db="EMBL/GenBank/DDBJ databases">
        <title>The genome of Mauremys mutica provides insights into the evolution of semi-aquatic lifestyle.</title>
        <authorList>
            <person name="Gong S."/>
            <person name="Gao Y."/>
        </authorList>
    </citation>
    <scope>NUCLEOTIDE SEQUENCE</scope>
    <source>
        <strain evidence="2">MM-2020</strain>
        <tissue evidence="2">Muscle</tissue>
    </source>
</reference>
<organism evidence="2 3">
    <name type="scientific">Mauremys mutica</name>
    <name type="common">yellowpond turtle</name>
    <dbReference type="NCBI Taxonomy" id="74926"/>
    <lineage>
        <taxon>Eukaryota</taxon>
        <taxon>Metazoa</taxon>
        <taxon>Chordata</taxon>
        <taxon>Craniata</taxon>
        <taxon>Vertebrata</taxon>
        <taxon>Euteleostomi</taxon>
        <taxon>Archelosauria</taxon>
        <taxon>Testudinata</taxon>
        <taxon>Testudines</taxon>
        <taxon>Cryptodira</taxon>
        <taxon>Durocryptodira</taxon>
        <taxon>Testudinoidea</taxon>
        <taxon>Geoemydidae</taxon>
        <taxon>Geoemydinae</taxon>
        <taxon>Mauremys</taxon>
    </lineage>
</organism>
<gene>
    <name evidence="2" type="ORF">KIL84_018298</name>
</gene>
<keyword evidence="3" id="KW-1185">Reference proteome</keyword>
<proteinExistence type="predicted"/>
<evidence type="ECO:0000313" key="2">
    <source>
        <dbReference type="EMBL" id="KAH1185549.1"/>
    </source>
</evidence>